<comment type="similarity">
    <text evidence="3">Belongs to the phospholipase B-like family.</text>
</comment>
<dbReference type="InterPro" id="IPR000961">
    <property type="entry name" value="AGC-kinase_C"/>
</dbReference>
<dbReference type="EC" id="2.7.11.1" evidence="4"/>
<dbReference type="InterPro" id="IPR011009">
    <property type="entry name" value="Kinase-like_dom_sf"/>
</dbReference>
<feature type="region of interest" description="Disordered" evidence="20">
    <location>
        <begin position="411"/>
        <end position="439"/>
    </location>
</feature>
<dbReference type="FunFam" id="1.10.510.10:FF:000751">
    <property type="entry name" value="Non-specific serine/threonine protein kinase"/>
    <property type="match status" value="1"/>
</dbReference>
<evidence type="ECO:0000313" key="21">
    <source>
        <dbReference type="EMBL" id="EKC34043.1"/>
    </source>
</evidence>
<keyword evidence="13" id="KW-0067">ATP-binding</keyword>
<dbReference type="InterPro" id="IPR017441">
    <property type="entry name" value="Protein_kinase_ATP_BS"/>
</dbReference>
<comment type="catalytic activity">
    <reaction evidence="18">
        <text>L-seryl-[protein] + ATP = O-phospho-L-seryl-[protein] + ADP + H(+)</text>
        <dbReference type="Rhea" id="RHEA:17989"/>
        <dbReference type="Rhea" id="RHEA-COMP:9863"/>
        <dbReference type="Rhea" id="RHEA-COMP:11604"/>
        <dbReference type="ChEBI" id="CHEBI:15378"/>
        <dbReference type="ChEBI" id="CHEBI:29999"/>
        <dbReference type="ChEBI" id="CHEBI:30616"/>
        <dbReference type="ChEBI" id="CHEBI:83421"/>
        <dbReference type="ChEBI" id="CHEBI:456216"/>
        <dbReference type="EC" id="2.7.11.1"/>
    </reaction>
</comment>
<evidence type="ECO:0000256" key="8">
    <source>
        <dbReference type="ARBA" id="ARBA00022679"/>
    </source>
</evidence>
<comment type="cofactor">
    <cofactor evidence="1">
        <name>Mg(2+)</name>
        <dbReference type="ChEBI" id="CHEBI:18420"/>
    </cofactor>
</comment>
<dbReference type="InterPro" id="IPR000719">
    <property type="entry name" value="Prot_kinase_dom"/>
</dbReference>
<evidence type="ECO:0000256" key="10">
    <source>
        <dbReference type="ARBA" id="ARBA00022741"/>
    </source>
</evidence>
<dbReference type="PROSITE" id="PS51285">
    <property type="entry name" value="AGC_KINASE_CTER"/>
    <property type="match status" value="1"/>
</dbReference>
<keyword evidence="8" id="KW-0808">Transferase</keyword>
<evidence type="ECO:0000256" key="13">
    <source>
        <dbReference type="ARBA" id="ARBA00022840"/>
    </source>
</evidence>
<dbReference type="PANTHER" id="PTHR22988">
    <property type="entry name" value="MYOTONIC DYSTROPHY S/T KINASE-RELATED"/>
    <property type="match status" value="1"/>
</dbReference>
<evidence type="ECO:0000256" key="17">
    <source>
        <dbReference type="ARBA" id="ARBA00047899"/>
    </source>
</evidence>
<dbReference type="GO" id="GO:0005856">
    <property type="term" value="C:cytoskeleton"/>
    <property type="evidence" value="ECO:0007669"/>
    <property type="project" value="TreeGrafter"/>
</dbReference>
<dbReference type="Gene3D" id="3.60.60.30">
    <property type="match status" value="1"/>
</dbReference>
<proteinExistence type="inferred from homology"/>
<accession>K1QJU8</accession>
<keyword evidence="12" id="KW-0378">Hydrolase</keyword>
<dbReference type="SUPFAM" id="SSF56112">
    <property type="entry name" value="Protein kinase-like (PK-like)"/>
    <property type="match status" value="1"/>
</dbReference>
<evidence type="ECO:0000256" key="5">
    <source>
        <dbReference type="ARBA" id="ARBA00022490"/>
    </source>
</evidence>
<keyword evidence="16" id="KW-0325">Glycoprotein</keyword>
<dbReference type="GO" id="GO:0004620">
    <property type="term" value="F:phospholipase activity"/>
    <property type="evidence" value="ECO:0007669"/>
    <property type="project" value="InterPro"/>
</dbReference>
<dbReference type="GO" id="GO:0005737">
    <property type="term" value="C:cytoplasm"/>
    <property type="evidence" value="ECO:0007669"/>
    <property type="project" value="UniProtKB-SubCell"/>
</dbReference>
<dbReference type="PROSITE" id="PS00107">
    <property type="entry name" value="PROTEIN_KINASE_ATP"/>
    <property type="match status" value="1"/>
</dbReference>
<dbReference type="PANTHER" id="PTHR22988:SF71">
    <property type="entry name" value="CITRON RHO-INTERACTING KINASE"/>
    <property type="match status" value="1"/>
</dbReference>
<dbReference type="EMBL" id="JH816753">
    <property type="protein sequence ID" value="EKC34043.1"/>
    <property type="molecule type" value="Genomic_DNA"/>
</dbReference>
<dbReference type="InterPro" id="IPR037708">
    <property type="entry name" value="CRIK_dom"/>
</dbReference>
<evidence type="ECO:0000256" key="20">
    <source>
        <dbReference type="SAM" id="MobiDB-lite"/>
    </source>
</evidence>
<dbReference type="Gene3D" id="1.10.510.10">
    <property type="entry name" value="Transferase(Phosphotransferase) domain 1"/>
    <property type="match status" value="1"/>
</dbReference>
<evidence type="ECO:0000256" key="16">
    <source>
        <dbReference type="ARBA" id="ARBA00023180"/>
    </source>
</evidence>
<keyword evidence="6" id="KW-0723">Serine/threonine-protein kinase</keyword>
<dbReference type="Pfam" id="PF04916">
    <property type="entry name" value="Phospholip_B"/>
    <property type="match status" value="1"/>
</dbReference>
<evidence type="ECO:0000256" key="3">
    <source>
        <dbReference type="ARBA" id="ARBA00007835"/>
    </source>
</evidence>
<dbReference type="SMART" id="SM00220">
    <property type="entry name" value="S_TKc"/>
    <property type="match status" value="1"/>
</dbReference>
<keyword evidence="11" id="KW-0418">Kinase</keyword>
<dbReference type="InterPro" id="IPR008271">
    <property type="entry name" value="Ser/Thr_kinase_AS"/>
</dbReference>
<evidence type="ECO:0000256" key="12">
    <source>
        <dbReference type="ARBA" id="ARBA00022801"/>
    </source>
</evidence>
<dbReference type="PROSITE" id="PS00108">
    <property type="entry name" value="PROTEIN_KINASE_ST"/>
    <property type="match status" value="1"/>
</dbReference>
<dbReference type="GO" id="GO:0004674">
    <property type="term" value="F:protein serine/threonine kinase activity"/>
    <property type="evidence" value="ECO:0007669"/>
    <property type="project" value="UniProtKB-KW"/>
</dbReference>
<keyword evidence="9" id="KW-0732">Signal</keyword>
<sequence>MASKLESIEKRIEVLNDLVAGSVLTDDLLTSLTTRDGLLDALFVLYEECSHEYLITKNKHVAAFVRKYASTIAEVKKLRISMADFEVKDVIGRGHFGEVQVVREKASGTVYALKTLHKHETLAQHEITFFEEERDIMALSNSPWITKLHYAFQDSLNLYLVMEFHAGGDLLSLLSRYDDIFEESMAKFYIAEMTQAIRALHCMGYVHRDIKPENILIDIKGHIKLADFGSAAKLSPDMLVSFRMPVGTPDYVSPELLTSINNKQIVSNYGVEVDWWSLGICMYEMLYGKTPFTDENGSLINTYSKIMNFKKCLSFPESQRVSESAISLVKGLLTDKSSRLTYDGIVAHSFFSDLDIENLKQVKPPFVPHLSSLDDTSNFEEFEKKRYQPCFDDFNTSKEFSGKDLPFVGFTYTRPQNSEEDKNSEISPESDTSSEESVECRNVEVKLTVKINELQSKNHQLEESECSFRSEMERLQLKAQERDEEVRRMAAERDSMERELQDVLTQKQVLAAQLDKTSAENEQLELHAMKNFNEILEMRKEAQAIEEEILRCQVEELQEVAAELEREKENLLRKVSQRDKQIDSLKEQASANQKQLAELQNRLAKARRKSRGDQKRDLALLESQSNAWREQISEKTTEIQEKDKRIQVSYSEPFLYVVYFNSIQAITIPANKMQTRGKQTCLDLYCPRLLGNSMKTGGVYIATNMGNSTLMVCLQGNDGISDKENVASKSERQKFASPRRGILKASQRHDSMTSISSTSSAGSSYSTSSSYNRVNMTGLCLLICGFLGIGLGTVRSQQTASVTWDQSSNKFSLHKGVVRDYVAMGAFRNEINSTGWSYLNVSTVQKFPNEVQAYAAGIVEGYLTRELIDLTWQNTVKGYCEKPYNKYCTDLRDFLQKNMDWVSAQKDREGDYWGMVRAFMVQVEGLEAGYKSQQAGGIHGASGKLDPFGMYFLQVSGDVEDLEEALGKKDAKRVRGSGSCSALIKLLPGNKDLYVSHDTWNTYQSMIRVLKKYNFPYQMKKGGTIPGHTMTFSSYPGTLMSGDDYYLISSGLVSLETTIGNSNPALWSSVTPTNSVMEGIRTMVSNYLARDGTSWAQLFIPYNSGTYNNQWMVVDYKQFVTGSANMTKLLHIVEQIPGMMAADDKTDLILKQSYWPSYNIPYFPIIFNKSGGNENVRKYGDWFSYNGSPRARIFKRDNTKVTDLKSMMSLMRYNDFTHDPLSRCNCTPPYSGENSISARCDLNPANGTYPFGALGHRSHGGTDMKLTNSAMFRAMQFVAISGPTYDQFAPFQWSTSDFKDNTPHMGHPNTFKFDPVVFDGTTDFKPFQR</sequence>
<keyword evidence="15" id="KW-0443">Lipid metabolism</keyword>
<name>K1QJU8_MAGGI</name>
<gene>
    <name evidence="21" type="ORF">CGI_10005261</name>
</gene>
<comment type="subcellular location">
    <subcellularLocation>
        <location evidence="2">Cytoplasm</location>
    </subcellularLocation>
</comment>
<evidence type="ECO:0000256" key="11">
    <source>
        <dbReference type="ARBA" id="ARBA00022777"/>
    </source>
</evidence>
<evidence type="ECO:0000256" key="19">
    <source>
        <dbReference type="SAM" id="Coils"/>
    </source>
</evidence>
<dbReference type="Gene3D" id="3.30.200.20">
    <property type="entry name" value="Phosphorylase Kinase, domain 1"/>
    <property type="match status" value="1"/>
</dbReference>
<feature type="region of interest" description="Disordered" evidence="20">
    <location>
        <begin position="725"/>
        <end position="765"/>
    </location>
</feature>
<comment type="catalytic activity">
    <reaction evidence="17">
        <text>L-threonyl-[protein] + ATP = O-phospho-L-threonyl-[protein] + ADP + H(+)</text>
        <dbReference type="Rhea" id="RHEA:46608"/>
        <dbReference type="Rhea" id="RHEA-COMP:11060"/>
        <dbReference type="Rhea" id="RHEA-COMP:11605"/>
        <dbReference type="ChEBI" id="CHEBI:15378"/>
        <dbReference type="ChEBI" id="CHEBI:30013"/>
        <dbReference type="ChEBI" id="CHEBI:30616"/>
        <dbReference type="ChEBI" id="CHEBI:61977"/>
        <dbReference type="ChEBI" id="CHEBI:456216"/>
        <dbReference type="EC" id="2.7.11.1"/>
    </reaction>
</comment>
<evidence type="ECO:0000256" key="2">
    <source>
        <dbReference type="ARBA" id="ARBA00004496"/>
    </source>
</evidence>
<dbReference type="CDD" id="cd05601">
    <property type="entry name" value="STKc_CRIK"/>
    <property type="match status" value="1"/>
</dbReference>
<feature type="compositionally biased region" description="Low complexity" evidence="20">
    <location>
        <begin position="752"/>
        <end position="765"/>
    </location>
</feature>
<dbReference type="HOGENOM" id="CLU_259220_0_0_1"/>
<dbReference type="FunFam" id="3.30.200.20:FF:000017">
    <property type="entry name" value="Non-specific serine/threonine protein kinase"/>
    <property type="match status" value="1"/>
</dbReference>
<evidence type="ECO:0000256" key="15">
    <source>
        <dbReference type="ARBA" id="ARBA00023098"/>
    </source>
</evidence>
<protein>
    <recommendedName>
        <fullName evidence="4">non-specific serine/threonine protein kinase</fullName>
        <ecNumber evidence="4">2.7.11.1</ecNumber>
    </recommendedName>
</protein>
<dbReference type="SMART" id="SM00133">
    <property type="entry name" value="S_TK_X"/>
    <property type="match status" value="1"/>
</dbReference>
<evidence type="ECO:0000256" key="14">
    <source>
        <dbReference type="ARBA" id="ARBA00022963"/>
    </source>
</evidence>
<evidence type="ECO:0000256" key="1">
    <source>
        <dbReference type="ARBA" id="ARBA00001946"/>
    </source>
</evidence>
<evidence type="ECO:0000256" key="9">
    <source>
        <dbReference type="ARBA" id="ARBA00022729"/>
    </source>
</evidence>
<keyword evidence="7" id="KW-0597">Phosphoprotein</keyword>
<keyword evidence="19" id="KW-0175">Coiled coil</keyword>
<evidence type="ECO:0000256" key="4">
    <source>
        <dbReference type="ARBA" id="ARBA00012513"/>
    </source>
</evidence>
<feature type="compositionally biased region" description="Basic and acidic residues" evidence="20">
    <location>
        <begin position="725"/>
        <end position="734"/>
    </location>
</feature>
<dbReference type="GO" id="GO:0000281">
    <property type="term" value="P:mitotic cytokinesis"/>
    <property type="evidence" value="ECO:0007669"/>
    <property type="project" value="InterPro"/>
</dbReference>
<dbReference type="GO" id="GO:0016042">
    <property type="term" value="P:lipid catabolic process"/>
    <property type="evidence" value="ECO:0007669"/>
    <property type="project" value="UniProtKB-KW"/>
</dbReference>
<dbReference type="PROSITE" id="PS50011">
    <property type="entry name" value="PROTEIN_KINASE_DOM"/>
    <property type="match status" value="1"/>
</dbReference>
<evidence type="ECO:0000256" key="6">
    <source>
        <dbReference type="ARBA" id="ARBA00022527"/>
    </source>
</evidence>
<dbReference type="InterPro" id="IPR007000">
    <property type="entry name" value="PLipase_B-like"/>
</dbReference>
<dbReference type="InterPro" id="IPR017892">
    <property type="entry name" value="Pkinase_C"/>
</dbReference>
<dbReference type="Pfam" id="PF00433">
    <property type="entry name" value="Pkinase_C"/>
    <property type="match status" value="1"/>
</dbReference>
<keyword evidence="14" id="KW-0442">Lipid degradation</keyword>
<dbReference type="InParanoid" id="K1QJU8"/>
<feature type="coiled-coil region" evidence="19">
    <location>
        <begin position="444"/>
        <end position="616"/>
    </location>
</feature>
<dbReference type="MEROPS" id="C95.001"/>
<dbReference type="GO" id="GO:0031032">
    <property type="term" value="P:actomyosin structure organization"/>
    <property type="evidence" value="ECO:0007669"/>
    <property type="project" value="TreeGrafter"/>
</dbReference>
<evidence type="ECO:0000256" key="7">
    <source>
        <dbReference type="ARBA" id="ARBA00022553"/>
    </source>
</evidence>
<keyword evidence="10" id="KW-0547">Nucleotide-binding</keyword>
<dbReference type="Pfam" id="PF00069">
    <property type="entry name" value="Pkinase"/>
    <property type="match status" value="1"/>
</dbReference>
<dbReference type="InterPro" id="IPR050839">
    <property type="entry name" value="Rho-assoc_Ser/Thr_Kinase"/>
</dbReference>
<keyword evidence="5" id="KW-0963">Cytoplasm</keyword>
<reference evidence="21" key="1">
    <citation type="journal article" date="2012" name="Nature">
        <title>The oyster genome reveals stress adaptation and complexity of shell formation.</title>
        <authorList>
            <person name="Zhang G."/>
            <person name="Fang X."/>
            <person name="Guo X."/>
            <person name="Li L."/>
            <person name="Luo R."/>
            <person name="Xu F."/>
            <person name="Yang P."/>
            <person name="Zhang L."/>
            <person name="Wang X."/>
            <person name="Qi H."/>
            <person name="Xiong Z."/>
            <person name="Que H."/>
            <person name="Xie Y."/>
            <person name="Holland P.W."/>
            <person name="Paps J."/>
            <person name="Zhu Y."/>
            <person name="Wu F."/>
            <person name="Chen Y."/>
            <person name="Wang J."/>
            <person name="Peng C."/>
            <person name="Meng J."/>
            <person name="Yang L."/>
            <person name="Liu J."/>
            <person name="Wen B."/>
            <person name="Zhang N."/>
            <person name="Huang Z."/>
            <person name="Zhu Q."/>
            <person name="Feng Y."/>
            <person name="Mount A."/>
            <person name="Hedgecock D."/>
            <person name="Xu Z."/>
            <person name="Liu Y."/>
            <person name="Domazet-Loso T."/>
            <person name="Du Y."/>
            <person name="Sun X."/>
            <person name="Zhang S."/>
            <person name="Liu B."/>
            <person name="Cheng P."/>
            <person name="Jiang X."/>
            <person name="Li J."/>
            <person name="Fan D."/>
            <person name="Wang W."/>
            <person name="Fu W."/>
            <person name="Wang T."/>
            <person name="Wang B."/>
            <person name="Zhang J."/>
            <person name="Peng Z."/>
            <person name="Li Y."/>
            <person name="Li N."/>
            <person name="Wang J."/>
            <person name="Chen M."/>
            <person name="He Y."/>
            <person name="Tan F."/>
            <person name="Song X."/>
            <person name="Zheng Q."/>
            <person name="Huang R."/>
            <person name="Yang H."/>
            <person name="Du X."/>
            <person name="Chen L."/>
            <person name="Yang M."/>
            <person name="Gaffney P.M."/>
            <person name="Wang S."/>
            <person name="Luo L."/>
            <person name="She Z."/>
            <person name="Ming Y."/>
            <person name="Huang W."/>
            <person name="Zhang S."/>
            <person name="Huang B."/>
            <person name="Zhang Y."/>
            <person name="Qu T."/>
            <person name="Ni P."/>
            <person name="Miao G."/>
            <person name="Wang J."/>
            <person name="Wang Q."/>
            <person name="Steinberg C.E."/>
            <person name="Wang H."/>
            <person name="Li N."/>
            <person name="Qian L."/>
            <person name="Zhang G."/>
            <person name="Li Y."/>
            <person name="Yang H."/>
            <person name="Liu X."/>
            <person name="Wang J."/>
            <person name="Yin Y."/>
            <person name="Wang J."/>
        </authorList>
    </citation>
    <scope>NUCLEOTIDE SEQUENCE [LARGE SCALE GENOMIC DNA]</scope>
    <source>
        <strain evidence="21">05x7-T-G4-1.051#20</strain>
    </source>
</reference>
<evidence type="ECO:0000256" key="18">
    <source>
        <dbReference type="ARBA" id="ARBA00048679"/>
    </source>
</evidence>
<organism evidence="21">
    <name type="scientific">Magallana gigas</name>
    <name type="common">Pacific oyster</name>
    <name type="synonym">Crassostrea gigas</name>
    <dbReference type="NCBI Taxonomy" id="29159"/>
    <lineage>
        <taxon>Eukaryota</taxon>
        <taxon>Metazoa</taxon>
        <taxon>Spiralia</taxon>
        <taxon>Lophotrochozoa</taxon>
        <taxon>Mollusca</taxon>
        <taxon>Bivalvia</taxon>
        <taxon>Autobranchia</taxon>
        <taxon>Pteriomorphia</taxon>
        <taxon>Ostreida</taxon>
        <taxon>Ostreoidea</taxon>
        <taxon>Ostreidae</taxon>
        <taxon>Magallana</taxon>
    </lineage>
</organism>
<dbReference type="GO" id="GO:0005524">
    <property type="term" value="F:ATP binding"/>
    <property type="evidence" value="ECO:0007669"/>
    <property type="project" value="UniProtKB-UniRule"/>
</dbReference>